<sequence>MRFARFWGHARRHPGTPGHALECPDCRGRLEAHRRYIAALRDAKVPCAPTSLQARLLAHTQQLAAQAETGGVRPQRSRRREAVRAGLSALAGAAAASAALAVTAYAVAGEAPQRSPQGPMDASLVRTATGARPAPAASGDRDGESSPSEAVTALLGGPGVLVGGAHEDPAERIARGLRVVFGASGQP</sequence>
<comment type="caution">
    <text evidence="3">The sequence shown here is derived from an EMBL/GenBank/DDBJ whole genome shotgun (WGS) entry which is preliminary data.</text>
</comment>
<keyword evidence="2" id="KW-1133">Transmembrane helix</keyword>
<evidence type="ECO:0000313" key="4">
    <source>
        <dbReference type="Proteomes" id="UP001422074"/>
    </source>
</evidence>
<feature type="compositionally biased region" description="Low complexity" evidence="1">
    <location>
        <begin position="128"/>
        <end position="138"/>
    </location>
</feature>
<keyword evidence="2" id="KW-0812">Transmembrane</keyword>
<evidence type="ECO:0000256" key="2">
    <source>
        <dbReference type="SAM" id="Phobius"/>
    </source>
</evidence>
<evidence type="ECO:0000256" key="1">
    <source>
        <dbReference type="SAM" id="MobiDB-lite"/>
    </source>
</evidence>
<accession>A0ABU9WW87</accession>
<dbReference type="EMBL" id="JBDFRB010000002">
    <property type="protein sequence ID" value="MEN2743430.1"/>
    <property type="molecule type" value="Genomic_DNA"/>
</dbReference>
<gene>
    <name evidence="3" type="ORF">ABCQ75_02610</name>
</gene>
<evidence type="ECO:0000313" key="3">
    <source>
        <dbReference type="EMBL" id="MEN2743430.1"/>
    </source>
</evidence>
<feature type="region of interest" description="Disordered" evidence="1">
    <location>
        <begin position="128"/>
        <end position="167"/>
    </location>
</feature>
<keyword evidence="2" id="KW-0472">Membrane</keyword>
<protein>
    <recommendedName>
        <fullName evidence="5">Anti-sigma factor</fullName>
    </recommendedName>
</protein>
<dbReference type="RefSeq" id="WP_345882962.1">
    <property type="nucleotide sequence ID" value="NZ_JBDFRB010000002.1"/>
</dbReference>
<organism evidence="3 4">
    <name type="scientific">Sinomonas halotolerans</name>
    <dbReference type="NCBI Taxonomy" id="1644133"/>
    <lineage>
        <taxon>Bacteria</taxon>
        <taxon>Bacillati</taxon>
        <taxon>Actinomycetota</taxon>
        <taxon>Actinomycetes</taxon>
        <taxon>Micrococcales</taxon>
        <taxon>Micrococcaceae</taxon>
        <taxon>Sinomonas</taxon>
    </lineage>
</organism>
<proteinExistence type="predicted"/>
<dbReference type="Proteomes" id="UP001422074">
    <property type="component" value="Unassembled WGS sequence"/>
</dbReference>
<keyword evidence="4" id="KW-1185">Reference proteome</keyword>
<evidence type="ECO:0008006" key="5">
    <source>
        <dbReference type="Google" id="ProtNLM"/>
    </source>
</evidence>
<feature type="transmembrane region" description="Helical" evidence="2">
    <location>
        <begin position="85"/>
        <end position="108"/>
    </location>
</feature>
<reference evidence="3 4" key="1">
    <citation type="submission" date="2024-05" db="EMBL/GenBank/DDBJ databases">
        <title>Sinomonas sp. nov., isolated from a waste landfill.</title>
        <authorList>
            <person name="Zhao Y."/>
        </authorList>
    </citation>
    <scope>NUCLEOTIDE SEQUENCE [LARGE SCALE GENOMIC DNA]</scope>
    <source>
        <strain evidence="3 4">CCTCC AB2014300</strain>
    </source>
</reference>
<name>A0ABU9WW87_9MICC</name>